<proteinExistence type="inferred from homology"/>
<dbReference type="Proteomes" id="UP000006727">
    <property type="component" value="Chromosome 5"/>
</dbReference>
<feature type="region of interest" description="Disordered" evidence="10">
    <location>
        <begin position="80"/>
        <end position="113"/>
    </location>
</feature>
<evidence type="ECO:0000313" key="11">
    <source>
        <dbReference type="EMBL" id="PNR54514.1"/>
    </source>
</evidence>
<keyword evidence="7 9" id="KW-0175">Coiled coil</keyword>
<evidence type="ECO:0000256" key="8">
    <source>
        <dbReference type="ARBA" id="ARBA00023212"/>
    </source>
</evidence>
<gene>
    <name evidence="11" type="ORF">PHYPA_008191</name>
</gene>
<reference evidence="11 13" key="2">
    <citation type="journal article" date="2018" name="Plant J.">
        <title>The Physcomitrella patens chromosome-scale assembly reveals moss genome structure and evolution.</title>
        <authorList>
            <person name="Lang D."/>
            <person name="Ullrich K.K."/>
            <person name="Murat F."/>
            <person name="Fuchs J."/>
            <person name="Jenkins J."/>
            <person name="Haas F.B."/>
            <person name="Piednoel M."/>
            <person name="Gundlach H."/>
            <person name="Van Bel M."/>
            <person name="Meyberg R."/>
            <person name="Vives C."/>
            <person name="Morata J."/>
            <person name="Symeonidi A."/>
            <person name="Hiss M."/>
            <person name="Muchero W."/>
            <person name="Kamisugi Y."/>
            <person name="Saleh O."/>
            <person name="Blanc G."/>
            <person name="Decker E.L."/>
            <person name="van Gessel N."/>
            <person name="Grimwood J."/>
            <person name="Hayes R.D."/>
            <person name="Graham S.W."/>
            <person name="Gunter L.E."/>
            <person name="McDaniel S.F."/>
            <person name="Hoernstein S.N.W."/>
            <person name="Larsson A."/>
            <person name="Li F.W."/>
            <person name="Perroud P.F."/>
            <person name="Phillips J."/>
            <person name="Ranjan P."/>
            <person name="Rokshar D.S."/>
            <person name="Rothfels C.J."/>
            <person name="Schneider L."/>
            <person name="Shu S."/>
            <person name="Stevenson D.W."/>
            <person name="Thummler F."/>
            <person name="Tillich M."/>
            <person name="Villarreal Aguilar J.C."/>
            <person name="Widiez T."/>
            <person name="Wong G.K."/>
            <person name="Wymore A."/>
            <person name="Zhang Y."/>
            <person name="Zimmer A.D."/>
            <person name="Quatrano R.S."/>
            <person name="Mayer K.F.X."/>
            <person name="Goodstein D."/>
            <person name="Casacuberta J.M."/>
            <person name="Vandepoele K."/>
            <person name="Reski R."/>
            <person name="Cuming A.C."/>
            <person name="Tuskan G.A."/>
            <person name="Maumus F."/>
            <person name="Salse J."/>
            <person name="Schmutz J."/>
            <person name="Rensing S.A."/>
        </authorList>
    </citation>
    <scope>NUCLEOTIDE SEQUENCE [LARGE SCALE GENOMIC DNA]</scope>
    <source>
        <strain evidence="12 13">cv. Gransden 2004</strain>
    </source>
</reference>
<dbReference type="PANTHER" id="PTHR34031:SF1">
    <property type="entry name" value="CENTROSOMAL PROTEIN OF 162 KDA"/>
    <property type="match status" value="1"/>
</dbReference>
<reference evidence="11 13" key="1">
    <citation type="journal article" date="2008" name="Science">
        <title>The Physcomitrella genome reveals evolutionary insights into the conquest of land by plants.</title>
        <authorList>
            <person name="Rensing S."/>
            <person name="Lang D."/>
            <person name="Zimmer A."/>
            <person name="Terry A."/>
            <person name="Salamov A."/>
            <person name="Shapiro H."/>
            <person name="Nishiyama T."/>
            <person name="Perroud P.-F."/>
            <person name="Lindquist E."/>
            <person name="Kamisugi Y."/>
            <person name="Tanahashi T."/>
            <person name="Sakakibara K."/>
            <person name="Fujita T."/>
            <person name="Oishi K."/>
            <person name="Shin-I T."/>
            <person name="Kuroki Y."/>
            <person name="Toyoda A."/>
            <person name="Suzuki Y."/>
            <person name="Hashimoto A."/>
            <person name="Yamaguchi K."/>
            <person name="Sugano A."/>
            <person name="Kohara Y."/>
            <person name="Fujiyama A."/>
            <person name="Anterola A."/>
            <person name="Aoki S."/>
            <person name="Ashton N."/>
            <person name="Barbazuk W.B."/>
            <person name="Barker E."/>
            <person name="Bennetzen J."/>
            <person name="Bezanilla M."/>
            <person name="Blankenship R."/>
            <person name="Cho S.H."/>
            <person name="Dutcher S."/>
            <person name="Estelle M."/>
            <person name="Fawcett J.A."/>
            <person name="Gundlach H."/>
            <person name="Hanada K."/>
            <person name="Heyl A."/>
            <person name="Hicks K.A."/>
            <person name="Hugh J."/>
            <person name="Lohr M."/>
            <person name="Mayer K."/>
            <person name="Melkozernov A."/>
            <person name="Murata T."/>
            <person name="Nelson D."/>
            <person name="Pils B."/>
            <person name="Prigge M."/>
            <person name="Reiss B."/>
            <person name="Renner T."/>
            <person name="Rombauts S."/>
            <person name="Rushton P."/>
            <person name="Sanderfoot A."/>
            <person name="Schween G."/>
            <person name="Shiu S.-H."/>
            <person name="Stueber K."/>
            <person name="Theodoulou F.L."/>
            <person name="Tu H."/>
            <person name="Van de Peer Y."/>
            <person name="Verrier P.J."/>
            <person name="Waters E."/>
            <person name="Wood A."/>
            <person name="Yang L."/>
            <person name="Cove D."/>
            <person name="Cuming A."/>
            <person name="Hasebe M."/>
            <person name="Lucas S."/>
            <person name="Mishler D.B."/>
            <person name="Reski R."/>
            <person name="Grigoriev I."/>
            <person name="Quatrano R.S."/>
            <person name="Boore J.L."/>
        </authorList>
    </citation>
    <scope>NUCLEOTIDE SEQUENCE [LARGE SCALE GENOMIC DNA]</scope>
    <source>
        <strain evidence="12 13">cv. Gransden 2004</strain>
    </source>
</reference>
<dbReference type="InParanoid" id="A0A2K1KL59"/>
<evidence type="ECO:0000256" key="6">
    <source>
        <dbReference type="ARBA" id="ARBA00022794"/>
    </source>
</evidence>
<keyword evidence="4" id="KW-0963">Cytoplasm</keyword>
<evidence type="ECO:0000256" key="3">
    <source>
        <dbReference type="ARBA" id="ARBA00021406"/>
    </source>
</evidence>
<feature type="region of interest" description="Disordered" evidence="10">
    <location>
        <begin position="745"/>
        <end position="764"/>
    </location>
</feature>
<dbReference type="PANTHER" id="PTHR34031">
    <property type="entry name" value="CENTROSOMAL PROTEIN OF 162 KDA"/>
    <property type="match status" value="1"/>
</dbReference>
<evidence type="ECO:0000313" key="12">
    <source>
        <dbReference type="EnsemblPlants" id="Pp3c5_26380V3.1"/>
    </source>
</evidence>
<keyword evidence="6" id="KW-0970">Cilium biogenesis/degradation</keyword>
<dbReference type="EMBL" id="ABEU02000005">
    <property type="protein sequence ID" value="PNR54514.1"/>
    <property type="molecule type" value="Genomic_DNA"/>
</dbReference>
<evidence type="ECO:0000256" key="9">
    <source>
        <dbReference type="SAM" id="Coils"/>
    </source>
</evidence>
<evidence type="ECO:0000256" key="10">
    <source>
        <dbReference type="SAM" id="MobiDB-lite"/>
    </source>
</evidence>
<dbReference type="STRING" id="3218.A0A2K1KL59"/>
<keyword evidence="8" id="KW-0206">Cytoskeleton</keyword>
<feature type="coiled-coil region" evidence="9">
    <location>
        <begin position="480"/>
        <end position="507"/>
    </location>
</feature>
<dbReference type="GO" id="GO:0005879">
    <property type="term" value="C:axonemal microtubule"/>
    <property type="evidence" value="ECO:0000318"/>
    <property type="project" value="GO_Central"/>
</dbReference>
<feature type="region of interest" description="Disordered" evidence="10">
    <location>
        <begin position="810"/>
        <end position="838"/>
    </location>
</feature>
<dbReference type="InterPro" id="IPR038774">
    <property type="entry name" value="CEP162-like"/>
</dbReference>
<feature type="coiled-coil region" evidence="9">
    <location>
        <begin position="622"/>
        <end position="674"/>
    </location>
</feature>
<dbReference type="AlphaFoldDB" id="A0A2K1KL59"/>
<evidence type="ECO:0000256" key="5">
    <source>
        <dbReference type="ARBA" id="ARBA00022701"/>
    </source>
</evidence>
<dbReference type="GO" id="GO:0005814">
    <property type="term" value="C:centriole"/>
    <property type="evidence" value="ECO:0000318"/>
    <property type="project" value="GO_Central"/>
</dbReference>
<feature type="region of interest" description="Disordered" evidence="10">
    <location>
        <begin position="274"/>
        <end position="298"/>
    </location>
</feature>
<dbReference type="GO" id="GO:0060271">
    <property type="term" value="P:cilium assembly"/>
    <property type="evidence" value="ECO:0000318"/>
    <property type="project" value="GO_Central"/>
</dbReference>
<sequence>MTGYESPERKLDYENFLFSHEQLPSSYDVTGGPKDQERAFYGTVEACNNERVMHGMSPDPQIGSNKGSSGETNYLTVRRRQPSGRYPMRSSAQVGLRNEDFRQESENACSERSRSLDRASSFCLATESKNEDNEPLGAASKKIMGFDGNDQVTDEPLLEKLTNTRDTSREDCSGPSLSLDDKKYVSSMDISEVEHSSLSSSVNGRKFAITTIEVPNSNPENQLKEMTTQQKKRILLNSSSDRYCSDVNPVKKSHLYGSPERCGLSVMQILDPREEEQRSNVHSSGLPRSTSNRDSIGGESTLYRSASIWIPVGVQIDGKRKSCDGGSYEINERDESNRNSFGNVEEEGNEHIFPLKNQSFDSDHKLSYAQTGKESQRPSQVNVDYVQPSLASESRFLNDPNKINEAAYYDYDNKDAQSSIAYELVELPSPTVNVELKRKADVAFPLCYTFDLGLHYPIDTAVHGRTSCVITSYGSNFHLLLFISQNVEELERLVADERKKFQVVTERLAEQQIEAEKNSLQMQDDWEGRIRELQKEKYSGSIRLQSTETAHLASLLPWRESQAQPTQSILQTAQKVKQPANGSAPQRRVSIHRYHEDFLKELEADQARENSGRASQVTDQEAKKLRQEILQQEILIRGYQRENEKALQKIKEVQAEAKEKVRIMTEENVKLKNELVHCQHRCMAAGHQAATKLSLHEAMDRELQLKEISRLKDELVKAHADLEQREKRVSKTLDDPEAEIEKLKNRLAEERESHARTTASREGITKSLVEKQHLLTSLQSTHDQQAVQILELSSKVAHYEGQGGHLNKIVKQDRETLSEDKRSASVDDRSLRRAKKPESGLSVANFGISTLAVTKDESEKIRKLQMQIAVLKKQKHKEDESNKRLNILKDELEKSKQEYEKRLQHLQAFHPNIEPDFGNDQVSQSRVKALESQVVNIRIHNARKLKELTDKLAESKTEQNKLKVALENAAHLKNIPPNRTVKVKELKDLKERICVLQDVLDHKDHTIENLQHKLELSQTEANDAAAPGFGLGAASSTTIKQTAILSKTKKCSYRKIISRGLDRRSYSVPLERENRRIPTRIKRLPEKLESTQAQVQKANAATATPYLLVLNGRITTK</sequence>
<organism evidence="11">
    <name type="scientific">Physcomitrium patens</name>
    <name type="common">Spreading-leaved earth moss</name>
    <name type="synonym">Physcomitrella patens</name>
    <dbReference type="NCBI Taxonomy" id="3218"/>
    <lineage>
        <taxon>Eukaryota</taxon>
        <taxon>Viridiplantae</taxon>
        <taxon>Streptophyta</taxon>
        <taxon>Embryophyta</taxon>
        <taxon>Bryophyta</taxon>
        <taxon>Bryophytina</taxon>
        <taxon>Bryopsida</taxon>
        <taxon>Funariidae</taxon>
        <taxon>Funariales</taxon>
        <taxon>Funariaceae</taxon>
        <taxon>Physcomitrium</taxon>
    </lineage>
</organism>
<accession>A0A2K1KL59</accession>
<feature type="compositionally biased region" description="Polar residues" evidence="10">
    <location>
        <begin position="280"/>
        <end position="294"/>
    </location>
</feature>
<evidence type="ECO:0000313" key="13">
    <source>
        <dbReference type="Proteomes" id="UP000006727"/>
    </source>
</evidence>
<feature type="coiled-coil region" evidence="9">
    <location>
        <begin position="854"/>
        <end position="909"/>
    </location>
</feature>
<dbReference type="EnsemblPlants" id="Pp3c5_26380V3.2">
    <property type="protein sequence ID" value="Pp3c5_26380V3.2"/>
    <property type="gene ID" value="Pp3c5_26380"/>
</dbReference>
<comment type="subcellular location">
    <subcellularLocation>
        <location evidence="1">Cytoplasm</location>
        <location evidence="1">Cytoskeleton</location>
        <location evidence="1">Microtubule organizing center</location>
        <location evidence="1">Centrosome</location>
        <location evidence="1">Centriole</location>
    </subcellularLocation>
</comment>
<reference evidence="12" key="3">
    <citation type="submission" date="2020-12" db="UniProtKB">
        <authorList>
            <consortium name="EnsemblPlants"/>
        </authorList>
    </citation>
    <scope>IDENTIFICATION</scope>
</reference>
<keyword evidence="5" id="KW-0493">Microtubule</keyword>
<protein>
    <recommendedName>
        <fullName evidence="3">Centrosomal protein of 162 kDa</fullName>
    </recommendedName>
</protein>
<dbReference type="EnsemblPlants" id="Pp3c5_26380V3.1">
    <property type="protein sequence ID" value="Pp3c5_26380V3.1"/>
    <property type="gene ID" value="Pp3c5_26380"/>
</dbReference>
<dbReference type="Gramene" id="Pp3c5_26380V3.2">
    <property type="protein sequence ID" value="Pp3c5_26380V3.2"/>
    <property type="gene ID" value="Pp3c5_26380"/>
</dbReference>
<name>A0A2K1KL59_PHYPA</name>
<evidence type="ECO:0000256" key="1">
    <source>
        <dbReference type="ARBA" id="ARBA00004114"/>
    </source>
</evidence>
<feature type="compositionally biased region" description="Basic and acidic residues" evidence="10">
    <location>
        <begin position="745"/>
        <end position="755"/>
    </location>
</feature>
<keyword evidence="13" id="KW-1185">Reference proteome</keyword>
<dbReference type="Gramene" id="Pp3c5_26380V3.1">
    <property type="protein sequence ID" value="Pp3c5_26380V3.1"/>
    <property type="gene ID" value="Pp3c5_26380"/>
</dbReference>
<evidence type="ECO:0000256" key="4">
    <source>
        <dbReference type="ARBA" id="ARBA00022490"/>
    </source>
</evidence>
<evidence type="ECO:0000256" key="2">
    <source>
        <dbReference type="ARBA" id="ARBA00009485"/>
    </source>
</evidence>
<comment type="similarity">
    <text evidence="2">Belongs to the CEP162 family.</text>
</comment>
<feature type="compositionally biased region" description="Basic and acidic residues" evidence="10">
    <location>
        <begin position="97"/>
        <end position="113"/>
    </location>
</feature>
<evidence type="ECO:0000256" key="7">
    <source>
        <dbReference type="ARBA" id="ARBA00023054"/>
    </source>
</evidence>
<dbReference type="PaxDb" id="3218-PP1S154_76V6.1"/>
<feature type="compositionally biased region" description="Basic and acidic residues" evidence="10">
    <location>
        <begin position="810"/>
        <end position="831"/>
    </location>
</feature>